<protein>
    <recommendedName>
        <fullName evidence="7 8">Cell division protein FtsL</fullName>
    </recommendedName>
</protein>
<proteinExistence type="inferred from homology"/>
<evidence type="ECO:0000313" key="10">
    <source>
        <dbReference type="EMBL" id="THF75600.1"/>
    </source>
</evidence>
<dbReference type="GO" id="GO:0032153">
    <property type="term" value="C:cell division site"/>
    <property type="evidence" value="ECO:0007669"/>
    <property type="project" value="UniProtKB-UniRule"/>
</dbReference>
<keyword evidence="3 7" id="KW-0812">Transmembrane</keyword>
<organism evidence="10 11">
    <name type="scientific">Cohnella fermenti</name>
    <dbReference type="NCBI Taxonomy" id="2565925"/>
    <lineage>
        <taxon>Bacteria</taxon>
        <taxon>Bacillati</taxon>
        <taxon>Bacillota</taxon>
        <taxon>Bacilli</taxon>
        <taxon>Bacillales</taxon>
        <taxon>Paenibacillaceae</taxon>
        <taxon>Cohnella</taxon>
    </lineage>
</organism>
<keyword evidence="4 7" id="KW-1133">Transmembrane helix</keyword>
<dbReference type="GO" id="GO:0043093">
    <property type="term" value="P:FtsZ-dependent cytokinesis"/>
    <property type="evidence" value="ECO:0007669"/>
    <property type="project" value="UniProtKB-UniRule"/>
</dbReference>
<dbReference type="InterPro" id="IPR011922">
    <property type="entry name" value="Cell_div_FtsL"/>
</dbReference>
<dbReference type="EMBL" id="SSOB01000030">
    <property type="protein sequence ID" value="THF75600.1"/>
    <property type="molecule type" value="Genomic_DNA"/>
</dbReference>
<evidence type="ECO:0000256" key="2">
    <source>
        <dbReference type="ARBA" id="ARBA00022618"/>
    </source>
</evidence>
<reference evidence="10 11" key="1">
    <citation type="submission" date="2019-04" db="EMBL/GenBank/DDBJ databases">
        <title>Cohnella sp. nov. isolated from preserved vegetables.</title>
        <authorList>
            <person name="Lin S.-Y."/>
            <person name="Hung M.-H."/>
            <person name="Young C.-C."/>
        </authorList>
    </citation>
    <scope>NUCLEOTIDE SEQUENCE [LARGE SCALE GENOMIC DNA]</scope>
    <source>
        <strain evidence="10 11">CC-MHH1044</strain>
    </source>
</reference>
<dbReference type="InterPro" id="IPR007060">
    <property type="entry name" value="FtsL/DivIC"/>
</dbReference>
<feature type="compositionally biased region" description="Pro residues" evidence="9">
    <location>
        <begin position="20"/>
        <end position="33"/>
    </location>
</feature>
<gene>
    <name evidence="7 10" type="primary">ftsL</name>
    <name evidence="10" type="ORF">E6C55_21320</name>
</gene>
<keyword evidence="11" id="KW-1185">Reference proteome</keyword>
<feature type="transmembrane region" description="Helical" evidence="7">
    <location>
        <begin position="46"/>
        <end position="67"/>
    </location>
</feature>
<dbReference type="Pfam" id="PF04977">
    <property type="entry name" value="DivIC"/>
    <property type="match status" value="1"/>
</dbReference>
<keyword evidence="2 7" id="KW-0132">Cell division</keyword>
<evidence type="ECO:0000256" key="6">
    <source>
        <dbReference type="ARBA" id="ARBA00023306"/>
    </source>
</evidence>
<feature type="region of interest" description="Disordered" evidence="9">
    <location>
        <begin position="12"/>
        <end position="37"/>
    </location>
</feature>
<evidence type="ECO:0000256" key="3">
    <source>
        <dbReference type="ARBA" id="ARBA00022692"/>
    </source>
</evidence>
<evidence type="ECO:0000313" key="11">
    <source>
        <dbReference type="Proteomes" id="UP000310636"/>
    </source>
</evidence>
<evidence type="ECO:0000256" key="7">
    <source>
        <dbReference type="HAMAP-Rule" id="MF_00910"/>
    </source>
</evidence>
<dbReference type="OrthoDB" id="2988583at2"/>
<comment type="subcellular location">
    <subcellularLocation>
        <location evidence="7">Cell membrane</location>
        <topology evidence="7">Single-pass type II membrane protein</topology>
    </subcellularLocation>
    <text evidence="7">Localizes to the division septum where it forms a ring structure.</text>
</comment>
<evidence type="ECO:0000256" key="9">
    <source>
        <dbReference type="SAM" id="MobiDB-lite"/>
    </source>
</evidence>
<dbReference type="AlphaFoldDB" id="A0A4S4BLF9"/>
<evidence type="ECO:0000256" key="4">
    <source>
        <dbReference type="ARBA" id="ARBA00022989"/>
    </source>
</evidence>
<dbReference type="Proteomes" id="UP000310636">
    <property type="component" value="Unassembled WGS sequence"/>
</dbReference>
<comment type="caution">
    <text evidence="10">The sequence shown here is derived from an EMBL/GenBank/DDBJ whole genome shotgun (WGS) entry which is preliminary data.</text>
</comment>
<evidence type="ECO:0000256" key="1">
    <source>
        <dbReference type="ARBA" id="ARBA00022475"/>
    </source>
</evidence>
<evidence type="ECO:0000256" key="8">
    <source>
        <dbReference type="NCBIfam" id="TIGR02209"/>
    </source>
</evidence>
<keyword evidence="6 7" id="KW-0131">Cell cycle</keyword>
<comment type="function">
    <text evidence="7">Essential cell division protein.</text>
</comment>
<dbReference type="GO" id="GO:0005886">
    <property type="term" value="C:plasma membrane"/>
    <property type="evidence" value="ECO:0007669"/>
    <property type="project" value="UniProtKB-SubCell"/>
</dbReference>
<dbReference type="NCBIfam" id="TIGR02209">
    <property type="entry name" value="ftsL_broad"/>
    <property type="match status" value="1"/>
</dbReference>
<keyword evidence="5 7" id="KW-0472">Membrane</keyword>
<evidence type="ECO:0000256" key="5">
    <source>
        <dbReference type="ARBA" id="ARBA00023136"/>
    </source>
</evidence>
<keyword evidence="1 7" id="KW-1003">Cell membrane</keyword>
<name>A0A4S4BLF9_9BACL</name>
<dbReference type="HAMAP" id="MF_00910">
    <property type="entry name" value="FtsL"/>
    <property type="match status" value="1"/>
</dbReference>
<sequence>MTMQYYGNLAMSPAHKKPLEQPPQRRPQMPPANRPRRRSIPLGEKLLYLLTVFVFVAVSSLVVYRYAGLYQMNREIQTTTSQYEQEAELTKDLQQEINKLKDPSRVEKIGKELGLEKAGVDQAITVQGAGGQSATALAP</sequence>
<accession>A0A4S4BLF9</accession>
<comment type="similarity">
    <text evidence="7">Belongs to the FtsL family.</text>
</comment>